<keyword evidence="6 10" id="KW-0472">Membrane</keyword>
<keyword evidence="7" id="KW-0675">Receptor</keyword>
<accession>A0A1D1V187</accession>
<dbReference type="Proteomes" id="UP000186922">
    <property type="component" value="Unassembled WGS sequence"/>
</dbReference>
<keyword evidence="3 10" id="KW-0812">Transmembrane</keyword>
<feature type="transmembrane region" description="Helical" evidence="10">
    <location>
        <begin position="150"/>
        <end position="170"/>
    </location>
</feature>
<dbReference type="GO" id="GO:0030425">
    <property type="term" value="C:dendrite"/>
    <property type="evidence" value="ECO:0007669"/>
    <property type="project" value="TreeGrafter"/>
</dbReference>
<evidence type="ECO:0000259" key="11">
    <source>
        <dbReference type="PROSITE" id="PS50262"/>
    </source>
</evidence>
<sequence>MLSWAGVEAVEEAGVLALGSIVPLLAFVKEHRLRTGFNYLLISYLLVNLIFSVFLMLLAWDFYFDGWLMAPGFCAPYISSVFLASFLTGWIQVLITTNRLWALFFPHHYRTRHNKRSSGICCVSAWLIAALPNGRCFGKQMRLLPKFTSFFWNFADVPPVLILVVYPFLLKKYLSRRRTRTPPPPSSSVQNRNTSTRPVKDNMASSSGERQGGEVRTLEAVLRSKVKFLVLTWVVVCIVCFWSPLLIFSLIQNLKGNSMVKGNEFITMALVFNWMLICQCVEPWIFVLTIPLLRQTVRRLLCGTR</sequence>
<feature type="transmembrane region" description="Helical" evidence="10">
    <location>
        <begin position="12"/>
        <end position="28"/>
    </location>
</feature>
<feature type="transmembrane region" description="Helical" evidence="10">
    <location>
        <begin position="117"/>
        <end position="134"/>
    </location>
</feature>
<evidence type="ECO:0000256" key="10">
    <source>
        <dbReference type="SAM" id="Phobius"/>
    </source>
</evidence>
<keyword evidence="5" id="KW-0297">G-protein coupled receptor</keyword>
<dbReference type="PROSITE" id="PS50262">
    <property type="entry name" value="G_PROTEIN_RECEP_F1_2"/>
    <property type="match status" value="1"/>
</dbReference>
<dbReference type="SUPFAM" id="SSF81321">
    <property type="entry name" value="Family A G protein-coupled receptor-like"/>
    <property type="match status" value="1"/>
</dbReference>
<dbReference type="GO" id="GO:0004993">
    <property type="term" value="F:G protein-coupled serotonin receptor activity"/>
    <property type="evidence" value="ECO:0007669"/>
    <property type="project" value="TreeGrafter"/>
</dbReference>
<dbReference type="GO" id="GO:0045202">
    <property type="term" value="C:synapse"/>
    <property type="evidence" value="ECO:0007669"/>
    <property type="project" value="GOC"/>
</dbReference>
<dbReference type="Pfam" id="PF00001">
    <property type="entry name" value="7tm_1"/>
    <property type="match status" value="1"/>
</dbReference>
<dbReference type="GO" id="GO:0007268">
    <property type="term" value="P:chemical synaptic transmission"/>
    <property type="evidence" value="ECO:0007669"/>
    <property type="project" value="TreeGrafter"/>
</dbReference>
<evidence type="ECO:0000256" key="1">
    <source>
        <dbReference type="ARBA" id="ARBA00004651"/>
    </source>
</evidence>
<evidence type="ECO:0000256" key="9">
    <source>
        <dbReference type="SAM" id="MobiDB-lite"/>
    </source>
</evidence>
<feature type="transmembrane region" description="Helical" evidence="10">
    <location>
        <begin position="228"/>
        <end position="251"/>
    </location>
</feature>
<evidence type="ECO:0000256" key="7">
    <source>
        <dbReference type="ARBA" id="ARBA00023170"/>
    </source>
</evidence>
<feature type="compositionally biased region" description="Polar residues" evidence="9">
    <location>
        <begin position="189"/>
        <end position="209"/>
    </location>
</feature>
<evidence type="ECO:0000256" key="4">
    <source>
        <dbReference type="ARBA" id="ARBA00022989"/>
    </source>
</evidence>
<feature type="domain" description="G-protein coupled receptors family 1 profile" evidence="11">
    <location>
        <begin position="19"/>
        <end position="286"/>
    </location>
</feature>
<dbReference type="GO" id="GO:0030594">
    <property type="term" value="F:neurotransmitter receptor activity"/>
    <property type="evidence" value="ECO:0007669"/>
    <property type="project" value="TreeGrafter"/>
</dbReference>
<dbReference type="InterPro" id="IPR000276">
    <property type="entry name" value="GPCR_Rhodpsn"/>
</dbReference>
<dbReference type="EMBL" id="BDGG01000002">
    <property type="protein sequence ID" value="GAU92493.1"/>
    <property type="molecule type" value="Genomic_DNA"/>
</dbReference>
<dbReference type="PANTHER" id="PTHR24247:SF202">
    <property type="entry name" value="5-HYDROXYTRYPTAMINE RECEPTOR 1"/>
    <property type="match status" value="1"/>
</dbReference>
<dbReference type="OrthoDB" id="10015560at2759"/>
<evidence type="ECO:0000256" key="6">
    <source>
        <dbReference type="ARBA" id="ARBA00023136"/>
    </source>
</evidence>
<dbReference type="GO" id="GO:0007187">
    <property type="term" value="P:G protein-coupled receptor signaling pathway, coupled to cyclic nucleotide second messenger"/>
    <property type="evidence" value="ECO:0007669"/>
    <property type="project" value="TreeGrafter"/>
</dbReference>
<dbReference type="GO" id="GO:0005886">
    <property type="term" value="C:plasma membrane"/>
    <property type="evidence" value="ECO:0007669"/>
    <property type="project" value="UniProtKB-SubCell"/>
</dbReference>
<comment type="subcellular location">
    <subcellularLocation>
        <location evidence="1">Cell membrane</location>
        <topology evidence="1">Multi-pass membrane protein</topology>
    </subcellularLocation>
</comment>
<reference evidence="12 13" key="1">
    <citation type="journal article" date="2016" name="Nat. Commun.">
        <title>Extremotolerant tardigrade genome and improved radiotolerance of human cultured cells by tardigrade-unique protein.</title>
        <authorList>
            <person name="Hashimoto T."/>
            <person name="Horikawa D.D."/>
            <person name="Saito Y."/>
            <person name="Kuwahara H."/>
            <person name="Kozuka-Hata H."/>
            <person name="Shin-I T."/>
            <person name="Minakuchi Y."/>
            <person name="Ohishi K."/>
            <person name="Motoyama A."/>
            <person name="Aizu T."/>
            <person name="Enomoto A."/>
            <person name="Kondo K."/>
            <person name="Tanaka S."/>
            <person name="Hara Y."/>
            <person name="Koshikawa S."/>
            <person name="Sagara H."/>
            <person name="Miura T."/>
            <person name="Yokobori S."/>
            <person name="Miyagawa K."/>
            <person name="Suzuki Y."/>
            <person name="Kubo T."/>
            <person name="Oyama M."/>
            <person name="Kohara Y."/>
            <person name="Fujiyama A."/>
            <person name="Arakawa K."/>
            <person name="Katayama T."/>
            <person name="Toyoda A."/>
            <person name="Kunieda T."/>
        </authorList>
    </citation>
    <scope>NUCLEOTIDE SEQUENCE [LARGE SCALE GENOMIC DNA]</scope>
    <source>
        <strain evidence="12 13">YOKOZUNA-1</strain>
    </source>
</reference>
<feature type="transmembrane region" description="Helical" evidence="10">
    <location>
        <begin position="75"/>
        <end position="96"/>
    </location>
</feature>
<keyword evidence="4 10" id="KW-1133">Transmembrane helix</keyword>
<protein>
    <recommendedName>
        <fullName evidence="11">G-protein coupled receptors family 1 profile domain-containing protein</fullName>
    </recommendedName>
</protein>
<keyword evidence="2" id="KW-1003">Cell membrane</keyword>
<keyword evidence="13" id="KW-1185">Reference proteome</keyword>
<feature type="transmembrane region" description="Helical" evidence="10">
    <location>
        <begin position="271"/>
        <end position="293"/>
    </location>
</feature>
<dbReference type="AlphaFoldDB" id="A0A1D1V187"/>
<dbReference type="Gene3D" id="1.20.1070.10">
    <property type="entry name" value="Rhodopsin 7-helix transmembrane proteins"/>
    <property type="match status" value="1"/>
</dbReference>
<evidence type="ECO:0000256" key="5">
    <source>
        <dbReference type="ARBA" id="ARBA00023040"/>
    </source>
</evidence>
<gene>
    <name evidence="12" type="primary">RvY_04569-1</name>
    <name evidence="12" type="synonym">RvY_04569.1</name>
    <name evidence="12" type="ORF">RvY_04569</name>
</gene>
<evidence type="ECO:0000256" key="3">
    <source>
        <dbReference type="ARBA" id="ARBA00022692"/>
    </source>
</evidence>
<keyword evidence="8" id="KW-0807">Transducer</keyword>
<dbReference type="CDD" id="cd00637">
    <property type="entry name" value="7tm_classA_rhodopsin-like"/>
    <property type="match status" value="1"/>
</dbReference>
<evidence type="ECO:0000256" key="2">
    <source>
        <dbReference type="ARBA" id="ARBA00022475"/>
    </source>
</evidence>
<evidence type="ECO:0000256" key="8">
    <source>
        <dbReference type="ARBA" id="ARBA00023224"/>
    </source>
</evidence>
<dbReference type="InterPro" id="IPR017452">
    <property type="entry name" value="GPCR_Rhodpsn_7TM"/>
</dbReference>
<evidence type="ECO:0000313" key="13">
    <source>
        <dbReference type="Proteomes" id="UP000186922"/>
    </source>
</evidence>
<organism evidence="12 13">
    <name type="scientific">Ramazzottius varieornatus</name>
    <name type="common">Water bear</name>
    <name type="synonym">Tardigrade</name>
    <dbReference type="NCBI Taxonomy" id="947166"/>
    <lineage>
        <taxon>Eukaryota</taxon>
        <taxon>Metazoa</taxon>
        <taxon>Ecdysozoa</taxon>
        <taxon>Tardigrada</taxon>
        <taxon>Eutardigrada</taxon>
        <taxon>Parachela</taxon>
        <taxon>Hypsibioidea</taxon>
        <taxon>Ramazzottiidae</taxon>
        <taxon>Ramazzottius</taxon>
    </lineage>
</organism>
<proteinExistence type="predicted"/>
<feature type="transmembrane region" description="Helical" evidence="10">
    <location>
        <begin position="40"/>
        <end position="63"/>
    </location>
</feature>
<name>A0A1D1V187_RAMVA</name>
<dbReference type="PANTHER" id="PTHR24247">
    <property type="entry name" value="5-HYDROXYTRYPTAMINE RECEPTOR"/>
    <property type="match status" value="1"/>
</dbReference>
<evidence type="ECO:0000313" key="12">
    <source>
        <dbReference type="EMBL" id="GAU92493.1"/>
    </source>
</evidence>
<feature type="region of interest" description="Disordered" evidence="9">
    <location>
        <begin position="177"/>
        <end position="211"/>
    </location>
</feature>
<comment type="caution">
    <text evidence="12">The sequence shown here is derived from an EMBL/GenBank/DDBJ whole genome shotgun (WGS) entry which is preliminary data.</text>
</comment>